<dbReference type="NCBIfam" id="NF041597">
    <property type="entry name" value="T3SS_coreg_PtrC"/>
    <property type="match status" value="1"/>
</dbReference>
<gene>
    <name evidence="1" type="ORF">TUM18999_33510</name>
    <name evidence="2" type="ORF">TUM20286_40540</name>
</gene>
<dbReference type="AlphaFoldDB" id="A0A6J4E6A2"/>
<evidence type="ECO:0000313" key="3">
    <source>
        <dbReference type="Proteomes" id="UP000509383"/>
    </source>
</evidence>
<dbReference type="EMBL" id="BQKM01000010">
    <property type="protein sequence ID" value="GJN54302.1"/>
    <property type="molecule type" value="Genomic_DNA"/>
</dbReference>
<evidence type="ECO:0000313" key="1">
    <source>
        <dbReference type="EMBL" id="BCG25160.1"/>
    </source>
</evidence>
<dbReference type="RefSeq" id="WP_173178088.1">
    <property type="nucleotide sequence ID" value="NZ_AP023189.1"/>
</dbReference>
<accession>A0A6J4E6A2</accession>
<name>A0A6J4E6A2_9PSED</name>
<dbReference type="EMBL" id="AP023189">
    <property type="protein sequence ID" value="BCG25160.1"/>
    <property type="molecule type" value="Genomic_DNA"/>
</dbReference>
<dbReference type="Proteomes" id="UP000509383">
    <property type="component" value="Chromosome"/>
</dbReference>
<organism evidence="1 3">
    <name type="scientific">Pseudomonas tohonis</name>
    <dbReference type="NCBI Taxonomy" id="2725477"/>
    <lineage>
        <taxon>Bacteria</taxon>
        <taxon>Pseudomonadati</taxon>
        <taxon>Pseudomonadota</taxon>
        <taxon>Gammaproteobacteria</taxon>
        <taxon>Pseudomonadales</taxon>
        <taxon>Pseudomonadaceae</taxon>
        <taxon>Pseudomonas</taxon>
    </lineage>
</organism>
<protein>
    <submittedName>
        <fullName evidence="1">Uncharacterized protein</fullName>
    </submittedName>
</protein>
<dbReference type="KEGG" id="ptw:TUM18999_33510"/>
<keyword evidence="4" id="KW-1185">Reference proteome</keyword>
<evidence type="ECO:0000313" key="4">
    <source>
        <dbReference type="Proteomes" id="UP001054892"/>
    </source>
</evidence>
<sequence length="63" mass="7201">MTAHSKFVDSSYLVTHVTLDEFHLHFETEVAVCQEDGTFEMLQAPTPIAERRALRQLIRNQAA</sequence>
<dbReference type="Proteomes" id="UP001054892">
    <property type="component" value="Unassembled WGS sequence"/>
</dbReference>
<dbReference type="InterPro" id="IPR048081">
    <property type="entry name" value="T3SS_coreg_PtrC-like"/>
</dbReference>
<reference evidence="1 3" key="1">
    <citation type="submission" date="2020-05" db="EMBL/GenBank/DDBJ databases">
        <title>Characterization of novel class B3 metallo-beta-lactamase from novel Pseudomonas species.</title>
        <authorList>
            <person name="Yamada K."/>
            <person name="Aoki K."/>
            <person name="Ishii Y."/>
        </authorList>
    </citation>
    <scope>NUCLEOTIDE SEQUENCE [LARGE SCALE GENOMIC DNA]</scope>
    <source>
        <strain evidence="1 3">TUM18999</strain>
        <strain evidence="2 4">TUM20286</strain>
    </source>
</reference>
<proteinExistence type="predicted"/>
<evidence type="ECO:0000313" key="2">
    <source>
        <dbReference type="EMBL" id="GJN54302.1"/>
    </source>
</evidence>